<dbReference type="InterPro" id="IPR000672">
    <property type="entry name" value="THF_DH/CycHdrlase"/>
</dbReference>
<evidence type="ECO:0000259" key="8">
    <source>
        <dbReference type="Pfam" id="PF00763"/>
    </source>
</evidence>
<dbReference type="PANTHER" id="PTHR48099:SF5">
    <property type="entry name" value="C-1-TETRAHYDROFOLATE SYNTHASE, CYTOPLASMIC"/>
    <property type="match status" value="1"/>
</dbReference>
<evidence type="ECO:0000256" key="4">
    <source>
        <dbReference type="ARBA" id="ARBA00022801"/>
    </source>
</evidence>
<feature type="domain" description="Tetrahydrofolate dehydrogenase/cyclohydrolase NAD(P)-binding" evidence="9">
    <location>
        <begin position="134"/>
        <end position="218"/>
    </location>
</feature>
<keyword evidence="3" id="KW-0554">One-carbon metabolism</keyword>
<evidence type="ECO:0000256" key="1">
    <source>
        <dbReference type="ARBA" id="ARBA00004777"/>
    </source>
</evidence>
<organism evidence="10">
    <name type="scientific">virus sp. ctE0n6</name>
    <dbReference type="NCBI Taxonomy" id="2827985"/>
    <lineage>
        <taxon>Viruses</taxon>
    </lineage>
</organism>
<feature type="domain" description="Tetrahydrofolate dehydrogenase/cyclohydrolase NAD(P)-binding" evidence="9">
    <location>
        <begin position="245"/>
        <end position="300"/>
    </location>
</feature>
<evidence type="ECO:0000256" key="6">
    <source>
        <dbReference type="ARBA" id="ARBA00023002"/>
    </source>
</evidence>
<dbReference type="PRINTS" id="PR00085">
    <property type="entry name" value="THFDHDRGNASE"/>
</dbReference>
<dbReference type="Pfam" id="PF02882">
    <property type="entry name" value="THF_DHG_CYH_C"/>
    <property type="match status" value="2"/>
</dbReference>
<dbReference type="SUPFAM" id="SSF51735">
    <property type="entry name" value="NAD(P)-binding Rossmann-fold domains"/>
    <property type="match status" value="1"/>
</dbReference>
<dbReference type="FunFam" id="3.40.50.10860:FF:000005">
    <property type="entry name" value="C-1-tetrahydrofolate synthase, cytoplasmic, putative"/>
    <property type="match status" value="1"/>
</dbReference>
<dbReference type="Pfam" id="PF00763">
    <property type="entry name" value="THF_DHG_CYH"/>
    <property type="match status" value="1"/>
</dbReference>
<keyword evidence="5" id="KW-0521">NADP</keyword>
<dbReference type="EMBL" id="BK059101">
    <property type="protein sequence ID" value="DAE29914.1"/>
    <property type="molecule type" value="Genomic_DNA"/>
</dbReference>
<name>A0A8S5RFL1_9VIRU</name>
<dbReference type="SUPFAM" id="SSF53223">
    <property type="entry name" value="Aminoacid dehydrogenase-like, N-terminal domain"/>
    <property type="match status" value="1"/>
</dbReference>
<reference evidence="10" key="1">
    <citation type="journal article" date="2021" name="Proc. Natl. Acad. Sci. U.S.A.">
        <title>A Catalog of Tens of Thousands of Viruses from Human Metagenomes Reveals Hidden Associations with Chronic Diseases.</title>
        <authorList>
            <person name="Tisza M.J."/>
            <person name="Buck C.B."/>
        </authorList>
    </citation>
    <scope>NUCLEOTIDE SEQUENCE</scope>
    <source>
        <strain evidence="10">CtE0n6</strain>
    </source>
</reference>
<dbReference type="Gene3D" id="3.40.50.10860">
    <property type="entry name" value="Leucine Dehydrogenase, chain A, domain 1"/>
    <property type="match status" value="1"/>
</dbReference>
<dbReference type="InterPro" id="IPR020630">
    <property type="entry name" value="THF_DH/CycHdrlase_cat_dom"/>
</dbReference>
<dbReference type="HAMAP" id="MF_01576">
    <property type="entry name" value="THF_DHG_CYH"/>
    <property type="match status" value="1"/>
</dbReference>
<evidence type="ECO:0000256" key="7">
    <source>
        <dbReference type="ARBA" id="ARBA00023268"/>
    </source>
</evidence>
<comment type="pathway">
    <text evidence="1">One-carbon metabolism; tetrahydrofolate interconversion.</text>
</comment>
<evidence type="ECO:0000313" key="10">
    <source>
        <dbReference type="EMBL" id="DAE29914.1"/>
    </source>
</evidence>
<protein>
    <submittedName>
        <fullName evidence="10">5,10-methylene-tetrahydropholate dehydrogenase</fullName>
    </submittedName>
</protein>
<feature type="domain" description="Tetrahydrofolate dehydrogenase/cyclohydrolase catalytic" evidence="8">
    <location>
        <begin position="9"/>
        <end position="113"/>
    </location>
</feature>
<dbReference type="Gene3D" id="3.40.50.720">
    <property type="entry name" value="NAD(P)-binding Rossmann-like Domain"/>
    <property type="match status" value="1"/>
</dbReference>
<dbReference type="PANTHER" id="PTHR48099">
    <property type="entry name" value="C-1-TETRAHYDROFOLATE SYNTHASE, CYTOPLASMIC-RELATED"/>
    <property type="match status" value="1"/>
</dbReference>
<evidence type="ECO:0000259" key="9">
    <source>
        <dbReference type="Pfam" id="PF02882"/>
    </source>
</evidence>
<keyword evidence="4" id="KW-0378">Hydrolase</keyword>
<dbReference type="GO" id="GO:0035999">
    <property type="term" value="P:tetrahydrofolate interconversion"/>
    <property type="evidence" value="ECO:0007669"/>
    <property type="project" value="TreeGrafter"/>
</dbReference>
<comment type="subunit">
    <text evidence="2">Homodimer.</text>
</comment>
<dbReference type="InterPro" id="IPR020631">
    <property type="entry name" value="THF_DH/CycHdrlase_NAD-bd_dom"/>
</dbReference>
<evidence type="ECO:0000256" key="2">
    <source>
        <dbReference type="ARBA" id="ARBA00011738"/>
    </source>
</evidence>
<dbReference type="InterPro" id="IPR046346">
    <property type="entry name" value="Aminoacid_DH-like_N_sf"/>
</dbReference>
<dbReference type="GO" id="GO:0004488">
    <property type="term" value="F:methylenetetrahydrofolate dehydrogenase (NADP+) activity"/>
    <property type="evidence" value="ECO:0007669"/>
    <property type="project" value="InterPro"/>
</dbReference>
<evidence type="ECO:0000256" key="5">
    <source>
        <dbReference type="ARBA" id="ARBA00022857"/>
    </source>
</evidence>
<accession>A0A8S5RFL1</accession>
<sequence length="301" mass="33676">MSNIINCKAIRDKYIEEIKQKDLTGCTVAFVQVGENQASNVYVRNKKKLCEEVGIEVEHYQLSENTTEEQLLATIDMLNKCSVITGIMVQLPLPKHIDENKVINAIDPNKDIDGFHVVNKGKIVIGDESGIIAATPKGIMTILKEEGIDLKGKNVVVVGRSNIVGKPLVSLLINEGCTVICCNSKTPMGYLKKYIPDCDIFISAIGQANYWNLDKFKKTLEHRELLRKYIPEEHKDTFFTGICPVAIDVGINRDENNKICGDIDRELYPYFKRVTSVPSGVGLTTQMAVVNNIVELFERNK</sequence>
<dbReference type="InterPro" id="IPR036291">
    <property type="entry name" value="NAD(P)-bd_dom_sf"/>
</dbReference>
<evidence type="ECO:0000256" key="3">
    <source>
        <dbReference type="ARBA" id="ARBA00022563"/>
    </source>
</evidence>
<keyword evidence="7" id="KW-0511">Multifunctional enzyme</keyword>
<proteinExistence type="inferred from homology"/>
<keyword evidence="6" id="KW-0560">Oxidoreductase</keyword>
<dbReference type="GO" id="GO:0004477">
    <property type="term" value="F:methenyltetrahydrofolate cyclohydrolase activity"/>
    <property type="evidence" value="ECO:0007669"/>
    <property type="project" value="TreeGrafter"/>
</dbReference>